<dbReference type="RefSeq" id="WP_129877939.1">
    <property type="nucleotide sequence ID" value="NZ_SEWG01000008.1"/>
</dbReference>
<accession>A0A4Q5LHT3</accession>
<evidence type="ECO:0000313" key="3">
    <source>
        <dbReference type="Proteomes" id="UP000293331"/>
    </source>
</evidence>
<dbReference type="AlphaFoldDB" id="A0A4Q5LHT3"/>
<proteinExistence type="predicted"/>
<organism evidence="2 3">
    <name type="scientific">Mucilaginibacter terrigena</name>
    <dbReference type="NCBI Taxonomy" id="2492395"/>
    <lineage>
        <taxon>Bacteria</taxon>
        <taxon>Pseudomonadati</taxon>
        <taxon>Bacteroidota</taxon>
        <taxon>Sphingobacteriia</taxon>
        <taxon>Sphingobacteriales</taxon>
        <taxon>Sphingobacteriaceae</taxon>
        <taxon>Mucilaginibacter</taxon>
    </lineage>
</organism>
<evidence type="ECO:0000313" key="2">
    <source>
        <dbReference type="EMBL" id="RYU86909.1"/>
    </source>
</evidence>
<keyword evidence="1" id="KW-0812">Transmembrane</keyword>
<comment type="caution">
    <text evidence="2">The sequence shown here is derived from an EMBL/GenBank/DDBJ whole genome shotgun (WGS) entry which is preliminary data.</text>
</comment>
<dbReference type="OrthoDB" id="885476at2"/>
<gene>
    <name evidence="2" type="ORF">EWM62_17315</name>
</gene>
<dbReference type="EMBL" id="SEWG01000008">
    <property type="protein sequence ID" value="RYU86909.1"/>
    <property type="molecule type" value="Genomic_DNA"/>
</dbReference>
<feature type="transmembrane region" description="Helical" evidence="1">
    <location>
        <begin position="7"/>
        <end position="25"/>
    </location>
</feature>
<reference evidence="2 3" key="1">
    <citation type="submission" date="2019-02" db="EMBL/GenBank/DDBJ databases">
        <title>Bacterial novel species Mucilaginibacter sp. 17JY9-4 isolated from soil.</title>
        <authorList>
            <person name="Jung H.-Y."/>
        </authorList>
    </citation>
    <scope>NUCLEOTIDE SEQUENCE [LARGE SCALE GENOMIC DNA]</scope>
    <source>
        <strain evidence="2 3">17JY9-4</strain>
    </source>
</reference>
<evidence type="ECO:0000256" key="1">
    <source>
        <dbReference type="SAM" id="Phobius"/>
    </source>
</evidence>
<keyword evidence="3" id="KW-1185">Reference proteome</keyword>
<protein>
    <recommendedName>
        <fullName evidence="4">DUF3592 domain-containing protein</fullName>
    </recommendedName>
</protein>
<name>A0A4Q5LHT3_9SPHI</name>
<evidence type="ECO:0008006" key="4">
    <source>
        <dbReference type="Google" id="ProtNLM"/>
    </source>
</evidence>
<dbReference type="Proteomes" id="UP000293331">
    <property type="component" value="Unassembled WGS sequence"/>
</dbReference>
<sequence length="104" mass="12062">MKKIKNIIWVAFLGYFIYKVALNSFTDNFLGDEPQITKAIIVDEKNYMENQPVKPRFSYSYSFTVNSKEYRGNSHDTTLAVGDTVEVKYNKEHPGINKPLHPKE</sequence>
<keyword evidence="1" id="KW-0472">Membrane</keyword>
<keyword evidence="1" id="KW-1133">Transmembrane helix</keyword>